<feature type="domain" description="HTH marR-type" evidence="4">
    <location>
        <begin position="70"/>
        <end position="202"/>
    </location>
</feature>
<name>A0AAU7J8X4_9HYPH</name>
<dbReference type="RefSeq" id="WP_406853538.1">
    <property type="nucleotide sequence ID" value="NZ_CP157484.1"/>
</dbReference>
<dbReference type="GO" id="GO:0003700">
    <property type="term" value="F:DNA-binding transcription factor activity"/>
    <property type="evidence" value="ECO:0007669"/>
    <property type="project" value="InterPro"/>
</dbReference>
<reference evidence="5" key="1">
    <citation type="submission" date="2024-05" db="EMBL/GenBank/DDBJ databases">
        <authorList>
            <person name="Kim S."/>
            <person name="Heo J."/>
            <person name="Choi H."/>
            <person name="Choi Y."/>
            <person name="Kwon S.-W."/>
            <person name="Kim Y."/>
        </authorList>
    </citation>
    <scope>NUCLEOTIDE SEQUENCE</scope>
    <source>
        <strain evidence="5">KACC 23698</strain>
    </source>
</reference>
<dbReference type="InterPro" id="IPR036390">
    <property type="entry name" value="WH_DNA-bd_sf"/>
</dbReference>
<dbReference type="InterPro" id="IPR000835">
    <property type="entry name" value="HTH_MarR-typ"/>
</dbReference>
<dbReference type="GO" id="GO:0006950">
    <property type="term" value="P:response to stress"/>
    <property type="evidence" value="ECO:0007669"/>
    <property type="project" value="TreeGrafter"/>
</dbReference>
<dbReference type="Pfam" id="PF01047">
    <property type="entry name" value="MarR"/>
    <property type="match status" value="1"/>
</dbReference>
<evidence type="ECO:0000256" key="3">
    <source>
        <dbReference type="ARBA" id="ARBA00023163"/>
    </source>
</evidence>
<protein>
    <submittedName>
        <fullName evidence="5">MarR family transcriptional regulator</fullName>
    </submittedName>
</protein>
<keyword evidence="1" id="KW-0805">Transcription regulation</keyword>
<gene>
    <name evidence="5" type="ORF">ABEG18_13280</name>
</gene>
<dbReference type="InterPro" id="IPR036388">
    <property type="entry name" value="WH-like_DNA-bd_sf"/>
</dbReference>
<dbReference type="PRINTS" id="PR00598">
    <property type="entry name" value="HTHMARR"/>
</dbReference>
<dbReference type="EMBL" id="CP157484">
    <property type="protein sequence ID" value="XBO36723.1"/>
    <property type="molecule type" value="Genomic_DNA"/>
</dbReference>
<organism evidence="5">
    <name type="scientific">Alsobacter sp. KACC 23698</name>
    <dbReference type="NCBI Taxonomy" id="3149229"/>
    <lineage>
        <taxon>Bacteria</taxon>
        <taxon>Pseudomonadati</taxon>
        <taxon>Pseudomonadota</taxon>
        <taxon>Alphaproteobacteria</taxon>
        <taxon>Hyphomicrobiales</taxon>
        <taxon>Alsobacteraceae</taxon>
        <taxon>Alsobacter</taxon>
    </lineage>
</organism>
<evidence type="ECO:0000313" key="5">
    <source>
        <dbReference type="EMBL" id="XBO36723.1"/>
    </source>
</evidence>
<dbReference type="InterPro" id="IPR039422">
    <property type="entry name" value="MarR/SlyA-like"/>
</dbReference>
<evidence type="ECO:0000256" key="2">
    <source>
        <dbReference type="ARBA" id="ARBA00023125"/>
    </source>
</evidence>
<proteinExistence type="predicted"/>
<sequence length="225" mass="24973">MGLIDRCEALRHTQRRVAAYALEESLGRLILSLLMKSNQNRDEPMPSAIEAARRAACAEPGQERRAATPERELGFLISDAARLLRTYTDQRAREIGTTRAQWAVLNRLERRQGMSQNELACVLDVQPITLARQIDRLCDDGLVERRPDPGDRRLKRLFLTPKAYPVLDSLSAVGGEIMGAALAGLDRAAIAALIRDLGVVKDNLKQRLHLDAADRTDLSSAKTKP</sequence>
<accession>A0AAU7J8X4</accession>
<dbReference type="GO" id="GO:0003677">
    <property type="term" value="F:DNA binding"/>
    <property type="evidence" value="ECO:0007669"/>
    <property type="project" value="UniProtKB-KW"/>
</dbReference>
<evidence type="ECO:0000256" key="1">
    <source>
        <dbReference type="ARBA" id="ARBA00023015"/>
    </source>
</evidence>
<dbReference type="Gene3D" id="1.10.10.10">
    <property type="entry name" value="Winged helix-like DNA-binding domain superfamily/Winged helix DNA-binding domain"/>
    <property type="match status" value="1"/>
</dbReference>
<dbReference type="PANTHER" id="PTHR33164">
    <property type="entry name" value="TRANSCRIPTIONAL REGULATOR, MARR FAMILY"/>
    <property type="match status" value="1"/>
</dbReference>
<evidence type="ECO:0000259" key="4">
    <source>
        <dbReference type="PROSITE" id="PS50995"/>
    </source>
</evidence>
<dbReference type="SUPFAM" id="SSF46785">
    <property type="entry name" value="Winged helix' DNA-binding domain"/>
    <property type="match status" value="1"/>
</dbReference>
<dbReference type="PROSITE" id="PS50995">
    <property type="entry name" value="HTH_MARR_2"/>
    <property type="match status" value="1"/>
</dbReference>
<dbReference type="PANTHER" id="PTHR33164:SF64">
    <property type="entry name" value="TRANSCRIPTIONAL REGULATOR SLYA"/>
    <property type="match status" value="1"/>
</dbReference>
<dbReference type="SMART" id="SM00347">
    <property type="entry name" value="HTH_MARR"/>
    <property type="match status" value="1"/>
</dbReference>
<dbReference type="AlphaFoldDB" id="A0AAU7J8X4"/>
<keyword evidence="3" id="KW-0804">Transcription</keyword>
<keyword evidence="2" id="KW-0238">DNA-binding</keyword>